<feature type="non-terminal residue" evidence="14">
    <location>
        <position position="1"/>
    </location>
</feature>
<dbReference type="InterPro" id="IPR013087">
    <property type="entry name" value="Znf_C2H2_type"/>
</dbReference>
<keyword evidence="5" id="KW-0677">Repeat</keyword>
<evidence type="ECO:0000256" key="7">
    <source>
        <dbReference type="ARBA" id="ARBA00022833"/>
    </source>
</evidence>
<feature type="domain" description="C2H2-type" evidence="13">
    <location>
        <begin position="24"/>
        <end position="51"/>
    </location>
</feature>
<dbReference type="GO" id="GO:0005634">
    <property type="term" value="C:nucleus"/>
    <property type="evidence" value="ECO:0007669"/>
    <property type="project" value="UniProtKB-SubCell"/>
</dbReference>
<accession>A0A7K7TJ21</accession>
<comment type="similarity">
    <text evidence="3">Belongs to the krueppel C2H2-type zinc-finger protein family.</text>
</comment>
<comment type="function">
    <text evidence="1">May be involved in transcriptional regulation.</text>
</comment>
<dbReference type="PROSITE" id="PS50157">
    <property type="entry name" value="ZINC_FINGER_C2H2_2"/>
    <property type="match status" value="1"/>
</dbReference>
<evidence type="ECO:0000256" key="11">
    <source>
        <dbReference type="ARBA" id="ARBA00023242"/>
    </source>
</evidence>
<protein>
    <submittedName>
        <fullName evidence="14">ZN329 protein</fullName>
    </submittedName>
</protein>
<dbReference type="PROSITE" id="PS00028">
    <property type="entry name" value="ZINC_FINGER_C2H2_1"/>
    <property type="match status" value="1"/>
</dbReference>
<evidence type="ECO:0000256" key="3">
    <source>
        <dbReference type="ARBA" id="ARBA00006991"/>
    </source>
</evidence>
<dbReference type="SMART" id="SM00355">
    <property type="entry name" value="ZnF_C2H2"/>
    <property type="match status" value="1"/>
</dbReference>
<dbReference type="EMBL" id="VZSY01006594">
    <property type="protein sequence ID" value="NXA16738.1"/>
    <property type="molecule type" value="Genomic_DNA"/>
</dbReference>
<gene>
    <name evidence="14" type="primary">Znf329_1</name>
    <name evidence="14" type="ORF">SAPAEN_R04442</name>
</gene>
<evidence type="ECO:0000256" key="1">
    <source>
        <dbReference type="ARBA" id="ARBA00003767"/>
    </source>
</evidence>
<dbReference type="Gene3D" id="3.30.160.60">
    <property type="entry name" value="Classic Zinc Finger"/>
    <property type="match status" value="1"/>
</dbReference>
<keyword evidence="9" id="KW-0238">DNA-binding</keyword>
<evidence type="ECO:0000256" key="4">
    <source>
        <dbReference type="ARBA" id="ARBA00022723"/>
    </source>
</evidence>
<evidence type="ECO:0000256" key="2">
    <source>
        <dbReference type="ARBA" id="ARBA00004123"/>
    </source>
</evidence>
<dbReference type="GO" id="GO:0000978">
    <property type="term" value="F:RNA polymerase II cis-regulatory region sequence-specific DNA binding"/>
    <property type="evidence" value="ECO:0007669"/>
    <property type="project" value="TreeGrafter"/>
</dbReference>
<reference evidence="14 15" key="1">
    <citation type="submission" date="2019-09" db="EMBL/GenBank/DDBJ databases">
        <title>Bird 10,000 Genomes (B10K) Project - Family phase.</title>
        <authorList>
            <person name="Zhang G."/>
        </authorList>
    </citation>
    <scope>NUCLEOTIDE SEQUENCE [LARGE SCALE GENOMIC DNA]</scope>
    <source>
        <strain evidence="14">B10K-DU-030-41</strain>
        <tissue evidence="14">Muscle</tissue>
    </source>
</reference>
<dbReference type="GO" id="GO:0000981">
    <property type="term" value="F:DNA-binding transcription factor activity, RNA polymerase II-specific"/>
    <property type="evidence" value="ECO:0007669"/>
    <property type="project" value="TreeGrafter"/>
</dbReference>
<sequence length="51" mass="6190">CSMEESQNSDLVVQQQLQSREKPYECLECGKRFKWRSWLIRHQQIHSGERP</sequence>
<evidence type="ECO:0000256" key="5">
    <source>
        <dbReference type="ARBA" id="ARBA00022737"/>
    </source>
</evidence>
<dbReference type="PANTHER" id="PTHR23226:SF416">
    <property type="entry name" value="FI01424P"/>
    <property type="match status" value="1"/>
</dbReference>
<keyword evidence="11" id="KW-0539">Nucleus</keyword>
<dbReference type="Pfam" id="PF00096">
    <property type="entry name" value="zf-C2H2"/>
    <property type="match status" value="1"/>
</dbReference>
<dbReference type="GO" id="GO:0008270">
    <property type="term" value="F:zinc ion binding"/>
    <property type="evidence" value="ECO:0007669"/>
    <property type="project" value="UniProtKB-KW"/>
</dbReference>
<evidence type="ECO:0000256" key="10">
    <source>
        <dbReference type="ARBA" id="ARBA00023163"/>
    </source>
</evidence>
<evidence type="ECO:0000256" key="6">
    <source>
        <dbReference type="ARBA" id="ARBA00022771"/>
    </source>
</evidence>
<organism evidence="14 15">
    <name type="scientific">Sapayoa aenigma</name>
    <name type="common">broad-billed sapayoa</name>
    <dbReference type="NCBI Taxonomy" id="239371"/>
    <lineage>
        <taxon>Eukaryota</taxon>
        <taxon>Metazoa</taxon>
        <taxon>Chordata</taxon>
        <taxon>Craniata</taxon>
        <taxon>Vertebrata</taxon>
        <taxon>Euteleostomi</taxon>
        <taxon>Archelosauria</taxon>
        <taxon>Archosauria</taxon>
        <taxon>Dinosauria</taxon>
        <taxon>Saurischia</taxon>
        <taxon>Theropoda</taxon>
        <taxon>Coelurosauria</taxon>
        <taxon>Aves</taxon>
        <taxon>Neognathae</taxon>
        <taxon>Neoaves</taxon>
        <taxon>Telluraves</taxon>
        <taxon>Australaves</taxon>
        <taxon>Passeriformes</taxon>
        <taxon>Tyrannidae</taxon>
        <taxon>Sapayoa</taxon>
    </lineage>
</organism>
<keyword evidence="10" id="KW-0804">Transcription</keyword>
<name>A0A7K7TJ21_9TYRA</name>
<evidence type="ECO:0000313" key="14">
    <source>
        <dbReference type="EMBL" id="NXA16738.1"/>
    </source>
</evidence>
<evidence type="ECO:0000256" key="9">
    <source>
        <dbReference type="ARBA" id="ARBA00023125"/>
    </source>
</evidence>
<comment type="subcellular location">
    <subcellularLocation>
        <location evidence="2">Nucleus</location>
    </subcellularLocation>
</comment>
<keyword evidence="4" id="KW-0479">Metal-binding</keyword>
<keyword evidence="8" id="KW-0805">Transcription regulation</keyword>
<dbReference type="AlphaFoldDB" id="A0A7K7TJ21"/>
<keyword evidence="15" id="KW-1185">Reference proteome</keyword>
<comment type="caution">
    <text evidence="14">The sequence shown here is derived from an EMBL/GenBank/DDBJ whole genome shotgun (WGS) entry which is preliminary data.</text>
</comment>
<feature type="non-terminal residue" evidence="14">
    <location>
        <position position="51"/>
    </location>
</feature>
<evidence type="ECO:0000256" key="12">
    <source>
        <dbReference type="PROSITE-ProRule" id="PRU00042"/>
    </source>
</evidence>
<keyword evidence="7" id="KW-0862">Zinc</keyword>
<keyword evidence="6 12" id="KW-0863">Zinc-finger</keyword>
<dbReference type="SUPFAM" id="SSF57667">
    <property type="entry name" value="beta-beta-alpha zinc fingers"/>
    <property type="match status" value="1"/>
</dbReference>
<dbReference type="Proteomes" id="UP000589485">
    <property type="component" value="Unassembled WGS sequence"/>
</dbReference>
<dbReference type="FunFam" id="3.30.160.60:FF:001494">
    <property type="entry name" value="zinc finger protein 10 isoform X2"/>
    <property type="match status" value="1"/>
</dbReference>
<dbReference type="OrthoDB" id="8922241at2759"/>
<evidence type="ECO:0000313" key="15">
    <source>
        <dbReference type="Proteomes" id="UP000589485"/>
    </source>
</evidence>
<proteinExistence type="inferred from homology"/>
<evidence type="ECO:0000259" key="13">
    <source>
        <dbReference type="PROSITE" id="PS50157"/>
    </source>
</evidence>
<evidence type="ECO:0000256" key="8">
    <source>
        <dbReference type="ARBA" id="ARBA00023015"/>
    </source>
</evidence>
<dbReference type="PANTHER" id="PTHR23226">
    <property type="entry name" value="ZINC FINGER AND SCAN DOMAIN-CONTAINING"/>
    <property type="match status" value="1"/>
</dbReference>
<dbReference type="InterPro" id="IPR036236">
    <property type="entry name" value="Znf_C2H2_sf"/>
</dbReference>